<evidence type="ECO:0000256" key="3">
    <source>
        <dbReference type="ARBA" id="ARBA00022692"/>
    </source>
</evidence>
<keyword evidence="5" id="KW-1133">Transmembrane helix</keyword>
<gene>
    <name evidence="12" type="ORF">AB205_0042410</name>
</gene>
<dbReference type="InterPro" id="IPR053896">
    <property type="entry name" value="BTN3A2-like_Ig-C"/>
</dbReference>
<evidence type="ECO:0000256" key="4">
    <source>
        <dbReference type="ARBA" id="ARBA00022729"/>
    </source>
</evidence>
<keyword evidence="4" id="KW-0732">Signal</keyword>
<evidence type="ECO:0000259" key="11">
    <source>
        <dbReference type="PROSITE" id="PS50835"/>
    </source>
</evidence>
<dbReference type="GO" id="GO:0031295">
    <property type="term" value="P:T cell costimulation"/>
    <property type="evidence" value="ECO:0007669"/>
    <property type="project" value="TreeGrafter"/>
</dbReference>
<evidence type="ECO:0000313" key="13">
    <source>
        <dbReference type="Proteomes" id="UP000228934"/>
    </source>
</evidence>
<dbReference type="GO" id="GO:0042130">
    <property type="term" value="P:negative regulation of T cell proliferation"/>
    <property type="evidence" value="ECO:0007669"/>
    <property type="project" value="TreeGrafter"/>
</dbReference>
<evidence type="ECO:0000256" key="7">
    <source>
        <dbReference type="ARBA" id="ARBA00023157"/>
    </source>
</evidence>
<feature type="domain" description="Ig-like" evidence="11">
    <location>
        <begin position="115"/>
        <end position="185"/>
    </location>
</feature>
<keyword evidence="6" id="KW-0472">Membrane</keyword>
<name>A0A2G9RAS8_AQUCT</name>
<dbReference type="OrthoDB" id="8680608at2759"/>
<evidence type="ECO:0000256" key="2">
    <source>
        <dbReference type="ARBA" id="ARBA00022475"/>
    </source>
</evidence>
<evidence type="ECO:0000256" key="5">
    <source>
        <dbReference type="ARBA" id="ARBA00022989"/>
    </source>
</evidence>
<dbReference type="AlphaFoldDB" id="A0A2G9RAS8"/>
<dbReference type="Proteomes" id="UP000228934">
    <property type="component" value="Unassembled WGS sequence"/>
</dbReference>
<evidence type="ECO:0000256" key="6">
    <source>
        <dbReference type="ARBA" id="ARBA00023136"/>
    </source>
</evidence>
<keyword evidence="7" id="KW-1015">Disulfide bond</keyword>
<organism evidence="12 13">
    <name type="scientific">Aquarana catesbeiana</name>
    <name type="common">American bullfrog</name>
    <name type="synonym">Rana catesbeiana</name>
    <dbReference type="NCBI Taxonomy" id="8400"/>
    <lineage>
        <taxon>Eukaryota</taxon>
        <taxon>Metazoa</taxon>
        <taxon>Chordata</taxon>
        <taxon>Craniata</taxon>
        <taxon>Vertebrata</taxon>
        <taxon>Euteleostomi</taxon>
        <taxon>Amphibia</taxon>
        <taxon>Batrachia</taxon>
        <taxon>Anura</taxon>
        <taxon>Neobatrachia</taxon>
        <taxon>Ranoidea</taxon>
        <taxon>Ranidae</taxon>
        <taxon>Aquarana</taxon>
    </lineage>
</organism>
<keyword evidence="10" id="KW-0393">Immunoglobulin domain</keyword>
<evidence type="ECO:0000313" key="12">
    <source>
        <dbReference type="EMBL" id="PIO24977.1"/>
    </source>
</evidence>
<evidence type="ECO:0000256" key="10">
    <source>
        <dbReference type="ARBA" id="ARBA00023319"/>
    </source>
</evidence>
<proteinExistence type="predicted"/>
<dbReference type="GO" id="GO:0009897">
    <property type="term" value="C:external side of plasma membrane"/>
    <property type="evidence" value="ECO:0007669"/>
    <property type="project" value="TreeGrafter"/>
</dbReference>
<dbReference type="GO" id="GO:0007166">
    <property type="term" value="P:cell surface receptor signaling pathway"/>
    <property type="evidence" value="ECO:0007669"/>
    <property type="project" value="TreeGrafter"/>
</dbReference>
<evidence type="ECO:0000256" key="1">
    <source>
        <dbReference type="ARBA" id="ARBA00004251"/>
    </source>
</evidence>
<feature type="domain" description="Ig-like" evidence="11">
    <location>
        <begin position="1"/>
        <end position="94"/>
    </location>
</feature>
<keyword evidence="8" id="KW-0675">Receptor</keyword>
<evidence type="ECO:0000256" key="9">
    <source>
        <dbReference type="ARBA" id="ARBA00023180"/>
    </source>
</evidence>
<dbReference type="PANTHER" id="PTHR25466:SF3">
    <property type="entry name" value="PROGRAMMED CELL DEATH 1 LIGAND 1"/>
    <property type="match status" value="1"/>
</dbReference>
<dbReference type="GO" id="GO:0042102">
    <property type="term" value="P:positive regulation of T cell proliferation"/>
    <property type="evidence" value="ECO:0007669"/>
    <property type="project" value="TreeGrafter"/>
</dbReference>
<evidence type="ECO:0000256" key="8">
    <source>
        <dbReference type="ARBA" id="ARBA00023170"/>
    </source>
</evidence>
<keyword evidence="3" id="KW-0812">Transmembrane</keyword>
<reference evidence="13" key="1">
    <citation type="journal article" date="2017" name="Nat. Commun.">
        <title>The North American bullfrog draft genome provides insight into hormonal regulation of long noncoding RNA.</title>
        <authorList>
            <person name="Hammond S.A."/>
            <person name="Warren R.L."/>
            <person name="Vandervalk B.P."/>
            <person name="Kucuk E."/>
            <person name="Khan H."/>
            <person name="Gibb E.A."/>
            <person name="Pandoh P."/>
            <person name="Kirk H."/>
            <person name="Zhao Y."/>
            <person name="Jones M."/>
            <person name="Mungall A.J."/>
            <person name="Coope R."/>
            <person name="Pleasance S."/>
            <person name="Moore R.A."/>
            <person name="Holt R.A."/>
            <person name="Round J.M."/>
            <person name="Ohora S."/>
            <person name="Walle B.V."/>
            <person name="Veldhoen N."/>
            <person name="Helbing C.C."/>
            <person name="Birol I."/>
        </authorList>
    </citation>
    <scope>NUCLEOTIDE SEQUENCE [LARGE SCALE GENOMIC DNA]</scope>
</reference>
<dbReference type="EMBL" id="KV945675">
    <property type="protein sequence ID" value="PIO24977.1"/>
    <property type="molecule type" value="Genomic_DNA"/>
</dbReference>
<protein>
    <recommendedName>
        <fullName evidence="11">Ig-like domain-containing protein</fullName>
    </recommendedName>
</protein>
<dbReference type="InterPro" id="IPR007110">
    <property type="entry name" value="Ig-like_dom"/>
</dbReference>
<accession>A0A2G9RAS8</accession>
<keyword evidence="13" id="KW-1185">Reference proteome</keyword>
<keyword evidence="2" id="KW-1003">Cell membrane</keyword>
<dbReference type="InterPro" id="IPR036179">
    <property type="entry name" value="Ig-like_dom_sf"/>
</dbReference>
<dbReference type="InterPro" id="IPR013783">
    <property type="entry name" value="Ig-like_fold"/>
</dbReference>
<sequence>MACHFPLKKAEDLKELIVSWQHTKTEVVKFNNGAEEPMHLENPYRGRASLLTEELKKGHAILQIKGVKLTDAGTYVCLLQFEGSDYDKMTLEVQASYTDIQMSFQVSHTDNQIYLTCYSLGFPKADVYWTTNGVNISSPANTSYNQAEDGLINTTSTIKITDRKKSYSCLFWNKALNETTEASIGHPGTF</sequence>
<dbReference type="GO" id="GO:0071222">
    <property type="term" value="P:cellular response to lipopolysaccharide"/>
    <property type="evidence" value="ECO:0007669"/>
    <property type="project" value="TreeGrafter"/>
</dbReference>
<dbReference type="PROSITE" id="PS50835">
    <property type="entry name" value="IG_LIKE"/>
    <property type="match status" value="2"/>
</dbReference>
<comment type="subcellular location">
    <subcellularLocation>
        <location evidence="1">Cell membrane</location>
        <topology evidence="1">Single-pass type I membrane protein</topology>
    </subcellularLocation>
</comment>
<dbReference type="SUPFAM" id="SSF48726">
    <property type="entry name" value="Immunoglobulin"/>
    <property type="match status" value="2"/>
</dbReference>
<keyword evidence="9" id="KW-0325">Glycoprotein</keyword>
<dbReference type="InterPro" id="IPR051713">
    <property type="entry name" value="T-cell_Activation_Regulation"/>
</dbReference>
<dbReference type="PANTHER" id="PTHR25466">
    <property type="entry name" value="T-LYMPHOCYTE ACTIVATION ANTIGEN"/>
    <property type="match status" value="1"/>
</dbReference>
<dbReference type="Pfam" id="PF22705">
    <property type="entry name" value="C2-set_3"/>
    <property type="match status" value="1"/>
</dbReference>
<dbReference type="Gene3D" id="2.60.40.10">
    <property type="entry name" value="Immunoglobulins"/>
    <property type="match status" value="2"/>
</dbReference>
<dbReference type="GO" id="GO:0006955">
    <property type="term" value="P:immune response"/>
    <property type="evidence" value="ECO:0007669"/>
    <property type="project" value="TreeGrafter"/>
</dbReference>